<evidence type="ECO:0000313" key="1">
    <source>
        <dbReference type="EMBL" id="KAK2713027.1"/>
    </source>
</evidence>
<reference evidence="1" key="1">
    <citation type="submission" date="2023-07" db="EMBL/GenBank/DDBJ databases">
        <title>Chromosome-level genome assembly of Artemia franciscana.</title>
        <authorList>
            <person name="Jo E."/>
        </authorList>
    </citation>
    <scope>NUCLEOTIDE SEQUENCE</scope>
    <source>
        <tissue evidence="1">Whole body</tissue>
    </source>
</reference>
<accession>A0AA88HXY2</accession>
<sequence length="229" mass="26514">MYASLPGGRQPVTLAEVAWKEPQKWWFGGLELMKIFGRFLFITGWDRMIIKAIYFWWYNNLDYGSKARQASSKAALKGSKAALRSPTQFTPEEHLFNMYFENLFIPVYVIEENLKNWKHIERCPANVFSGNFFRYKRPSDNSDDSGQEAQQASSKAALKGWKATLNPPTQFTPEEHLFMMYSEKLFIPRDVIEETMKNLKHGEECPANLLCGNFVRCKHPSDNSYDSGQ</sequence>
<proteinExistence type="predicted"/>
<gene>
    <name evidence="1" type="ORF">QYM36_011657</name>
</gene>
<keyword evidence="2" id="KW-1185">Reference proteome</keyword>
<dbReference type="Proteomes" id="UP001187531">
    <property type="component" value="Unassembled WGS sequence"/>
</dbReference>
<dbReference type="AlphaFoldDB" id="A0AA88HXY2"/>
<organism evidence="1 2">
    <name type="scientific">Artemia franciscana</name>
    <name type="common">Brine shrimp</name>
    <name type="synonym">Artemia sanfranciscana</name>
    <dbReference type="NCBI Taxonomy" id="6661"/>
    <lineage>
        <taxon>Eukaryota</taxon>
        <taxon>Metazoa</taxon>
        <taxon>Ecdysozoa</taxon>
        <taxon>Arthropoda</taxon>
        <taxon>Crustacea</taxon>
        <taxon>Branchiopoda</taxon>
        <taxon>Anostraca</taxon>
        <taxon>Artemiidae</taxon>
        <taxon>Artemia</taxon>
    </lineage>
</organism>
<evidence type="ECO:0000313" key="2">
    <source>
        <dbReference type="Proteomes" id="UP001187531"/>
    </source>
</evidence>
<dbReference type="EMBL" id="JAVRJZ010000015">
    <property type="protein sequence ID" value="KAK2713027.1"/>
    <property type="molecule type" value="Genomic_DNA"/>
</dbReference>
<protein>
    <submittedName>
        <fullName evidence="1">Uncharacterized protein</fullName>
    </submittedName>
</protein>
<comment type="caution">
    <text evidence="1">The sequence shown here is derived from an EMBL/GenBank/DDBJ whole genome shotgun (WGS) entry which is preliminary data.</text>
</comment>
<name>A0AA88HXY2_ARTSF</name>